<dbReference type="OrthoDB" id="429143at2759"/>
<dbReference type="InterPro" id="IPR006076">
    <property type="entry name" value="FAD-dep_OxRdtase"/>
</dbReference>
<sequence length="495" mass="53046">MFLSLLLLSLVQFTMPAIPVPLYVWADHQVNLRLPTAHGPAPLPVPNSTKSFWIDSPGANPLAGEGSEGPLTEQADVCIIGSGITGVSAAYHLGNALVAAGVTEPVKVVILEARDFCSGATGRNGGHLTPAVFSGFKQLAASFGTDDALRAFALEHHTASSILQIIKDHTLESAVDLVEGGHVDLMFSPEEVADVQADYDAAKLAGIDLSNVEWMDKAEVESRYGSSYPGVHIPGHNLWPLKFITQLYKLAAASPSLALTLHTRTPVTRITRSASPARRWDLATARGTLACSYILHATNGYASHLLPHLHGPTGIVPTRGQIIATRANVITASLSRSSFSANEGLEYWFPRPVPTPEEHPLVILGGAREATLPAYEFYVADDSVVNPRVGEALRKFLPRVFPGKYEEGREPEMEWTGIMGYTASGDPFVGRVADPAMPGSAETFKGQYISAGYTGHGMPRAFACAEAVAQMIAADITKHTWSLPTWLPKHYVTAA</sequence>
<proteinExistence type="predicted"/>
<dbReference type="Pfam" id="PF01266">
    <property type="entry name" value="DAO"/>
    <property type="match status" value="1"/>
</dbReference>
<evidence type="ECO:0000256" key="1">
    <source>
        <dbReference type="SAM" id="SignalP"/>
    </source>
</evidence>
<dbReference type="PANTHER" id="PTHR13847">
    <property type="entry name" value="SARCOSINE DEHYDROGENASE-RELATED"/>
    <property type="match status" value="1"/>
</dbReference>
<keyword evidence="1" id="KW-0732">Signal</keyword>
<evidence type="ECO:0000313" key="3">
    <source>
        <dbReference type="EMBL" id="KZT07172.1"/>
    </source>
</evidence>
<dbReference type="Proteomes" id="UP000076871">
    <property type="component" value="Unassembled WGS sequence"/>
</dbReference>
<name>A0A165EJD6_9APHY</name>
<dbReference type="GO" id="GO:0005737">
    <property type="term" value="C:cytoplasm"/>
    <property type="evidence" value="ECO:0007669"/>
    <property type="project" value="TreeGrafter"/>
</dbReference>
<protein>
    <submittedName>
        <fullName evidence="3">FAD dependent oxidoreductase</fullName>
    </submittedName>
</protein>
<dbReference type="AlphaFoldDB" id="A0A165EJD6"/>
<accession>A0A165EJD6</accession>
<feature type="chain" id="PRO_5007857246" evidence="1">
    <location>
        <begin position="17"/>
        <end position="495"/>
    </location>
</feature>
<dbReference type="RefSeq" id="XP_040764912.1">
    <property type="nucleotide sequence ID" value="XM_040908747.1"/>
</dbReference>
<reference evidence="3 4" key="1">
    <citation type="journal article" date="2016" name="Mol. Biol. Evol.">
        <title>Comparative Genomics of Early-Diverging Mushroom-Forming Fungi Provides Insights into the Origins of Lignocellulose Decay Capabilities.</title>
        <authorList>
            <person name="Nagy L.G."/>
            <person name="Riley R."/>
            <person name="Tritt A."/>
            <person name="Adam C."/>
            <person name="Daum C."/>
            <person name="Floudas D."/>
            <person name="Sun H."/>
            <person name="Yadav J.S."/>
            <person name="Pangilinan J."/>
            <person name="Larsson K.H."/>
            <person name="Matsuura K."/>
            <person name="Barry K."/>
            <person name="Labutti K."/>
            <person name="Kuo R."/>
            <person name="Ohm R.A."/>
            <person name="Bhattacharya S.S."/>
            <person name="Shirouzu T."/>
            <person name="Yoshinaga Y."/>
            <person name="Martin F.M."/>
            <person name="Grigoriev I.V."/>
            <person name="Hibbett D.S."/>
        </authorList>
    </citation>
    <scope>NUCLEOTIDE SEQUENCE [LARGE SCALE GENOMIC DNA]</scope>
    <source>
        <strain evidence="3 4">93-53</strain>
    </source>
</reference>
<dbReference type="InParanoid" id="A0A165EJD6"/>
<dbReference type="PANTHER" id="PTHR13847:SF260">
    <property type="entry name" value="FAD DEPENDENT OXIDOREDUCTASE DOMAIN-CONTAINING PROTEIN"/>
    <property type="match status" value="1"/>
</dbReference>
<evidence type="ECO:0000259" key="2">
    <source>
        <dbReference type="Pfam" id="PF01266"/>
    </source>
</evidence>
<dbReference type="STRING" id="1314785.A0A165EJD6"/>
<dbReference type="SUPFAM" id="SSF51905">
    <property type="entry name" value="FAD/NAD(P)-binding domain"/>
    <property type="match status" value="1"/>
</dbReference>
<evidence type="ECO:0000313" key="4">
    <source>
        <dbReference type="Proteomes" id="UP000076871"/>
    </source>
</evidence>
<keyword evidence="4" id="KW-1185">Reference proteome</keyword>
<dbReference type="GeneID" id="63825776"/>
<organism evidence="3 4">
    <name type="scientific">Laetiporus sulphureus 93-53</name>
    <dbReference type="NCBI Taxonomy" id="1314785"/>
    <lineage>
        <taxon>Eukaryota</taxon>
        <taxon>Fungi</taxon>
        <taxon>Dikarya</taxon>
        <taxon>Basidiomycota</taxon>
        <taxon>Agaricomycotina</taxon>
        <taxon>Agaricomycetes</taxon>
        <taxon>Polyporales</taxon>
        <taxon>Laetiporus</taxon>
    </lineage>
</organism>
<gene>
    <name evidence="3" type="ORF">LAESUDRAFT_725062</name>
</gene>
<feature type="domain" description="FAD dependent oxidoreductase" evidence="2">
    <location>
        <begin position="76"/>
        <end position="471"/>
    </location>
</feature>
<dbReference type="Gene3D" id="3.30.9.10">
    <property type="entry name" value="D-Amino Acid Oxidase, subunit A, domain 2"/>
    <property type="match status" value="1"/>
</dbReference>
<dbReference type="InterPro" id="IPR036188">
    <property type="entry name" value="FAD/NAD-bd_sf"/>
</dbReference>
<feature type="signal peptide" evidence="1">
    <location>
        <begin position="1"/>
        <end position="16"/>
    </location>
</feature>
<dbReference type="EMBL" id="KV427620">
    <property type="protein sequence ID" value="KZT07172.1"/>
    <property type="molecule type" value="Genomic_DNA"/>
</dbReference>
<dbReference type="Gene3D" id="3.50.50.60">
    <property type="entry name" value="FAD/NAD(P)-binding domain"/>
    <property type="match status" value="1"/>
</dbReference>